<dbReference type="InterPro" id="IPR040255">
    <property type="entry name" value="Non-specific_endonuclease"/>
</dbReference>
<dbReference type="InterPro" id="IPR020821">
    <property type="entry name" value="ENPP1-3/EXOG-like_nuc-like"/>
</dbReference>
<dbReference type="InterPro" id="IPR044925">
    <property type="entry name" value="His-Me_finger_sf"/>
</dbReference>
<accession>A0ABS0AY64</accession>
<dbReference type="Gene3D" id="3.40.570.10">
    <property type="entry name" value="Extracellular Endonuclease, subunit A"/>
    <property type="match status" value="1"/>
</dbReference>
<evidence type="ECO:0000256" key="1">
    <source>
        <dbReference type="SAM" id="SignalP"/>
    </source>
</evidence>
<dbReference type="PANTHER" id="PTHR13966">
    <property type="entry name" value="ENDONUCLEASE RELATED"/>
    <property type="match status" value="1"/>
</dbReference>
<protein>
    <recommendedName>
        <fullName evidence="6">Nuclease</fullName>
    </recommendedName>
</protein>
<name>A0ABS0AY64_9BACT</name>
<dbReference type="SMART" id="SM00892">
    <property type="entry name" value="Endonuclease_NS"/>
    <property type="match status" value="1"/>
</dbReference>
<evidence type="ECO:0000313" key="4">
    <source>
        <dbReference type="EMBL" id="MBF5059075.1"/>
    </source>
</evidence>
<evidence type="ECO:0000259" key="3">
    <source>
        <dbReference type="SMART" id="SM00892"/>
    </source>
</evidence>
<feature type="domain" description="ENPP1-3/EXOG-like endonuclease/phosphodiesterase" evidence="2">
    <location>
        <begin position="35"/>
        <end position="239"/>
    </location>
</feature>
<feature type="chain" id="PRO_5047328146" description="Nuclease" evidence="1">
    <location>
        <begin position="22"/>
        <end position="239"/>
    </location>
</feature>
<sequence length="239" mass="27729">MFKTLFPSLIFSLAISFSLVADSPFYPENFPTLEKKGYTVHYDGSKKIPLWTHEHLTPENLKKNINRRYKFKEDKSIYPLHRSTPADYKYSGFDKGQMVPRADRRTSAEATKETFVLSNVAPQNHPFNGGIWAKLENHIRQLVFSGSYDTVDVITGPLFLPYKKHGKKYVKYQVIGENNVAVPTHFYKVVYGHKNRTTKVWTYLIPVENYQSNDPYDYRVPLSKIEKLSGLIFKKAVHD</sequence>
<dbReference type="PANTHER" id="PTHR13966:SF5">
    <property type="entry name" value="ENDONUCLEASE G, MITOCHONDRIAL"/>
    <property type="match status" value="1"/>
</dbReference>
<feature type="domain" description="DNA/RNA non-specific endonuclease/pyrophosphatase/phosphodiesterase" evidence="3">
    <location>
        <begin position="34"/>
        <end position="239"/>
    </location>
</feature>
<comment type="caution">
    <text evidence="4">The sequence shown here is derived from an EMBL/GenBank/DDBJ whole genome shotgun (WGS) entry which is preliminary data.</text>
</comment>
<dbReference type="Proteomes" id="UP001194714">
    <property type="component" value="Unassembled WGS sequence"/>
</dbReference>
<keyword evidence="5" id="KW-1185">Reference proteome</keyword>
<evidence type="ECO:0000313" key="5">
    <source>
        <dbReference type="Proteomes" id="UP001194714"/>
    </source>
</evidence>
<keyword evidence="1" id="KW-0732">Signal</keyword>
<dbReference type="RefSeq" id="WP_194847375.1">
    <property type="nucleotide sequence ID" value="NZ_JAAEJV010000010.1"/>
</dbReference>
<proteinExistence type="predicted"/>
<dbReference type="CDD" id="cd00091">
    <property type="entry name" value="NUC"/>
    <property type="match status" value="1"/>
</dbReference>
<reference evidence="4 5" key="1">
    <citation type="submission" date="2020-01" db="EMBL/GenBank/DDBJ databases">
        <title>Draft genome sequence of Cand. Neptunochlamydia vexilliferae K9.</title>
        <authorList>
            <person name="Schulz F."/>
            <person name="Koestlbacher S."/>
            <person name="Wascher F."/>
            <person name="Pizzetti I."/>
            <person name="Horn M."/>
        </authorList>
    </citation>
    <scope>NUCLEOTIDE SEQUENCE [LARGE SCALE GENOMIC DNA]</scope>
    <source>
        <strain evidence="4 5">K9</strain>
    </source>
</reference>
<dbReference type="EMBL" id="JAAEJV010000010">
    <property type="protein sequence ID" value="MBF5059075.1"/>
    <property type="molecule type" value="Genomic_DNA"/>
</dbReference>
<dbReference type="InterPro" id="IPR001604">
    <property type="entry name" value="Endo_G_ENPP1-like_dom"/>
</dbReference>
<feature type="signal peptide" evidence="1">
    <location>
        <begin position="1"/>
        <end position="21"/>
    </location>
</feature>
<evidence type="ECO:0000259" key="2">
    <source>
        <dbReference type="SMART" id="SM00477"/>
    </source>
</evidence>
<evidence type="ECO:0008006" key="6">
    <source>
        <dbReference type="Google" id="ProtNLM"/>
    </source>
</evidence>
<gene>
    <name evidence="4" type="ORF">NEPTK9_000580</name>
</gene>
<dbReference type="SMART" id="SM00477">
    <property type="entry name" value="NUC"/>
    <property type="match status" value="1"/>
</dbReference>
<dbReference type="Pfam" id="PF01223">
    <property type="entry name" value="Endonuclease_NS"/>
    <property type="match status" value="1"/>
</dbReference>
<dbReference type="SUPFAM" id="SSF54060">
    <property type="entry name" value="His-Me finger endonucleases"/>
    <property type="match status" value="1"/>
</dbReference>
<organism evidence="4 5">
    <name type="scientific">Candidatus Neptunichlamydia vexilliferae</name>
    <dbReference type="NCBI Taxonomy" id="1651774"/>
    <lineage>
        <taxon>Bacteria</taxon>
        <taxon>Pseudomonadati</taxon>
        <taxon>Chlamydiota</taxon>
        <taxon>Chlamydiia</taxon>
        <taxon>Parachlamydiales</taxon>
        <taxon>Simkaniaceae</taxon>
        <taxon>Candidatus Neptunichlamydia</taxon>
    </lineage>
</organism>
<dbReference type="InterPro" id="IPR044929">
    <property type="entry name" value="DNA/RNA_non-sp_Endonuclease_sf"/>
</dbReference>